<sequence>MNKPQPRPRDSSDNSSKLRRIEAIHVAISEEELDWARKILSLEQVGMVRVNSTGYHESTSTDLPTVQKSNDSIAQIARSTEKRFLRKLRLQIESNLGEINETPTTGESSPGQGIHLTENSDHCDGKISGDINSDKDVGAPVMNVNAGSHQMNPGAEDNFRKEQSMANVADHRKGDEGGSIRMTSVLHQDHNQGNEHTSNQIMQPLQQEQEKLFIRDFTDAKEQGKLQENQEIDTKGTQEAQLANDEAHSETSKDKQHGNGEKTKWKVKDTINSNANTMQQSNDKGRIQPGNTNKERAGKFVNFAPNVADHSDTSRNKLHIGQNELGKGRVVVTRKLSKRGSEDKIWGTSISMSHDIDPKILPPPLKVSSNFDSYRPNQPITNQTSPKQNQHKPIVNSTFIKNANQQIPDPAPPLSSNP</sequence>
<feature type="region of interest" description="Disordered" evidence="1">
    <location>
        <begin position="367"/>
        <end position="418"/>
    </location>
</feature>
<feature type="compositionally biased region" description="Polar residues" evidence="1">
    <location>
        <begin position="270"/>
        <end position="282"/>
    </location>
</feature>
<protein>
    <submittedName>
        <fullName evidence="2">Uncharacterized protein</fullName>
    </submittedName>
</protein>
<dbReference type="AlphaFoldDB" id="A0A9J5ZNL1"/>
<evidence type="ECO:0000256" key="1">
    <source>
        <dbReference type="SAM" id="MobiDB-lite"/>
    </source>
</evidence>
<organism evidence="2 3">
    <name type="scientific">Solanum commersonii</name>
    <name type="common">Commerson's wild potato</name>
    <name type="synonym">Commerson's nightshade</name>
    <dbReference type="NCBI Taxonomy" id="4109"/>
    <lineage>
        <taxon>Eukaryota</taxon>
        <taxon>Viridiplantae</taxon>
        <taxon>Streptophyta</taxon>
        <taxon>Embryophyta</taxon>
        <taxon>Tracheophyta</taxon>
        <taxon>Spermatophyta</taxon>
        <taxon>Magnoliopsida</taxon>
        <taxon>eudicotyledons</taxon>
        <taxon>Gunneridae</taxon>
        <taxon>Pentapetalae</taxon>
        <taxon>asterids</taxon>
        <taxon>lamiids</taxon>
        <taxon>Solanales</taxon>
        <taxon>Solanaceae</taxon>
        <taxon>Solanoideae</taxon>
        <taxon>Solaneae</taxon>
        <taxon>Solanum</taxon>
    </lineage>
</organism>
<feature type="compositionally biased region" description="Polar residues" evidence="1">
    <location>
        <begin position="395"/>
        <end position="407"/>
    </location>
</feature>
<name>A0A9J5ZNL1_SOLCO</name>
<proteinExistence type="predicted"/>
<evidence type="ECO:0000313" key="3">
    <source>
        <dbReference type="Proteomes" id="UP000824120"/>
    </source>
</evidence>
<keyword evidence="3" id="KW-1185">Reference proteome</keyword>
<reference evidence="2 3" key="1">
    <citation type="submission" date="2020-09" db="EMBL/GenBank/DDBJ databases">
        <title>De no assembly of potato wild relative species, Solanum commersonii.</title>
        <authorList>
            <person name="Cho K."/>
        </authorList>
    </citation>
    <scope>NUCLEOTIDE SEQUENCE [LARGE SCALE GENOMIC DNA]</scope>
    <source>
        <strain evidence="2">LZ3.2</strain>
        <tissue evidence="2">Leaf</tissue>
    </source>
</reference>
<accession>A0A9J5ZNL1</accession>
<feature type="region of interest" description="Disordered" evidence="1">
    <location>
        <begin position="96"/>
        <end position="122"/>
    </location>
</feature>
<feature type="compositionally biased region" description="Pro residues" evidence="1">
    <location>
        <begin position="409"/>
        <end position="418"/>
    </location>
</feature>
<feature type="compositionally biased region" description="Polar residues" evidence="1">
    <location>
        <begin position="101"/>
        <end position="111"/>
    </location>
</feature>
<feature type="region of interest" description="Disordered" evidence="1">
    <location>
        <begin position="225"/>
        <end position="294"/>
    </location>
</feature>
<feature type="compositionally biased region" description="Basic and acidic residues" evidence="1">
    <location>
        <begin position="245"/>
        <end position="269"/>
    </location>
</feature>
<dbReference type="Proteomes" id="UP000824120">
    <property type="component" value="Chromosome 3"/>
</dbReference>
<dbReference type="EMBL" id="JACXVP010000003">
    <property type="protein sequence ID" value="KAG5613690.1"/>
    <property type="molecule type" value="Genomic_DNA"/>
</dbReference>
<gene>
    <name evidence="2" type="ORF">H5410_013514</name>
</gene>
<evidence type="ECO:0000313" key="2">
    <source>
        <dbReference type="EMBL" id="KAG5613690.1"/>
    </source>
</evidence>
<comment type="caution">
    <text evidence="2">The sequence shown here is derived from an EMBL/GenBank/DDBJ whole genome shotgun (WGS) entry which is preliminary data.</text>
</comment>
<feature type="compositionally biased region" description="Polar residues" evidence="1">
    <location>
        <begin position="367"/>
        <end position="388"/>
    </location>
</feature>